<name>A0AAV7Y439_9NEOP</name>
<dbReference type="Proteomes" id="UP001075354">
    <property type="component" value="Chromosome 1"/>
</dbReference>
<reference evidence="2" key="1">
    <citation type="submission" date="2022-12" db="EMBL/GenBank/DDBJ databases">
        <title>Chromosome-level genome assembly of the bean flower thrips Megalurothrips usitatus.</title>
        <authorList>
            <person name="Ma L."/>
            <person name="Liu Q."/>
            <person name="Li H."/>
            <person name="Cai W."/>
        </authorList>
    </citation>
    <scope>NUCLEOTIDE SEQUENCE</scope>
    <source>
        <strain evidence="2">Cailab_2022a</strain>
    </source>
</reference>
<accession>A0AAV7Y439</accession>
<feature type="compositionally biased region" description="Acidic residues" evidence="1">
    <location>
        <begin position="185"/>
        <end position="197"/>
    </location>
</feature>
<evidence type="ECO:0000256" key="1">
    <source>
        <dbReference type="SAM" id="MobiDB-lite"/>
    </source>
</evidence>
<keyword evidence="3" id="KW-1185">Reference proteome</keyword>
<feature type="region of interest" description="Disordered" evidence="1">
    <location>
        <begin position="171"/>
        <end position="203"/>
    </location>
</feature>
<organism evidence="2 3">
    <name type="scientific">Megalurothrips usitatus</name>
    <name type="common">bean blossom thrips</name>
    <dbReference type="NCBI Taxonomy" id="439358"/>
    <lineage>
        <taxon>Eukaryota</taxon>
        <taxon>Metazoa</taxon>
        <taxon>Ecdysozoa</taxon>
        <taxon>Arthropoda</taxon>
        <taxon>Hexapoda</taxon>
        <taxon>Insecta</taxon>
        <taxon>Pterygota</taxon>
        <taxon>Neoptera</taxon>
        <taxon>Paraneoptera</taxon>
        <taxon>Thysanoptera</taxon>
        <taxon>Terebrantia</taxon>
        <taxon>Thripoidea</taxon>
        <taxon>Thripidae</taxon>
        <taxon>Megalurothrips</taxon>
    </lineage>
</organism>
<sequence length="203" mass="23003">MATGKFCEEINTFFQSFQGVKYVEDPEPGQIRIAVTATSPHVALWDKMLEEMAGWEFLGSTRVEVVRNWRMTTVGFKELFFDLCVPDPVNPCKELMPYLPVGHAVQDCEENFFAGLRFNGGHRMNPAAADIPSAFLRTFVRNLTSKSKKKNCLDDAAIHLFDFEELMRSLPEKPPDAQHSAEMVQEADVEEEEEELDLQAGPQ</sequence>
<proteinExistence type="predicted"/>
<dbReference type="EMBL" id="JAPTSV010000001">
    <property type="protein sequence ID" value="KAJ1531367.1"/>
    <property type="molecule type" value="Genomic_DNA"/>
</dbReference>
<evidence type="ECO:0000313" key="2">
    <source>
        <dbReference type="EMBL" id="KAJ1531367.1"/>
    </source>
</evidence>
<gene>
    <name evidence="2" type="ORF">ONE63_000048</name>
</gene>
<dbReference type="AlphaFoldDB" id="A0AAV7Y439"/>
<comment type="caution">
    <text evidence="2">The sequence shown here is derived from an EMBL/GenBank/DDBJ whole genome shotgun (WGS) entry which is preliminary data.</text>
</comment>
<evidence type="ECO:0000313" key="3">
    <source>
        <dbReference type="Proteomes" id="UP001075354"/>
    </source>
</evidence>
<protein>
    <submittedName>
        <fullName evidence="2">Uncharacterized protein</fullName>
    </submittedName>
</protein>